<protein>
    <submittedName>
        <fullName evidence="7">Lysozyme inhibitor</fullName>
    </submittedName>
</protein>
<name>A0A847R0A9_9GAMM</name>
<evidence type="ECO:0000256" key="1">
    <source>
        <dbReference type="ARBA" id="ARBA00022729"/>
    </source>
</evidence>
<dbReference type="Pfam" id="PF09864">
    <property type="entry name" value="MliC"/>
    <property type="match status" value="1"/>
</dbReference>
<feature type="chain" id="PRO_5032621484" evidence="5">
    <location>
        <begin position="23"/>
        <end position="121"/>
    </location>
</feature>
<evidence type="ECO:0000256" key="5">
    <source>
        <dbReference type="SAM" id="SignalP"/>
    </source>
</evidence>
<feature type="domain" description="C-type lysozyme inhibitor" evidence="6">
    <location>
        <begin position="50"/>
        <end position="109"/>
    </location>
</feature>
<dbReference type="Proteomes" id="UP000586067">
    <property type="component" value="Unassembled WGS sequence"/>
</dbReference>
<evidence type="ECO:0000313" key="8">
    <source>
        <dbReference type="Proteomes" id="UP000586067"/>
    </source>
</evidence>
<keyword evidence="8" id="KW-1185">Reference proteome</keyword>
<proteinExistence type="predicted"/>
<reference evidence="7 8" key="1">
    <citation type="submission" date="2020-04" db="EMBL/GenBank/DDBJ databases">
        <title>Marinomonas sp. M1K-6 isolated from the deep seawater of the Mariana Trench.</title>
        <authorList>
            <person name="Li Y."/>
        </authorList>
    </citation>
    <scope>NUCLEOTIDE SEQUENCE [LARGE SCALE GENOMIC DNA]</scope>
    <source>
        <strain evidence="7 8">M1K-6</strain>
    </source>
</reference>
<evidence type="ECO:0000256" key="4">
    <source>
        <dbReference type="ARBA" id="ARBA00023288"/>
    </source>
</evidence>
<evidence type="ECO:0000259" key="6">
    <source>
        <dbReference type="Pfam" id="PF09864"/>
    </source>
</evidence>
<dbReference type="EMBL" id="JABAEK010000003">
    <property type="protein sequence ID" value="NLQ16842.1"/>
    <property type="molecule type" value="Genomic_DNA"/>
</dbReference>
<dbReference type="PROSITE" id="PS51257">
    <property type="entry name" value="PROKAR_LIPOPROTEIN"/>
    <property type="match status" value="1"/>
</dbReference>
<comment type="caution">
    <text evidence="7">The sequence shown here is derived from an EMBL/GenBank/DDBJ whole genome shotgun (WGS) entry which is preliminary data.</text>
</comment>
<dbReference type="AlphaFoldDB" id="A0A847R0A9"/>
<evidence type="ECO:0000256" key="3">
    <source>
        <dbReference type="ARBA" id="ARBA00023139"/>
    </source>
</evidence>
<gene>
    <name evidence="7" type="ORF">HGG82_04305</name>
</gene>
<feature type="signal peptide" evidence="5">
    <location>
        <begin position="1"/>
        <end position="22"/>
    </location>
</feature>
<dbReference type="RefSeq" id="WP_168823152.1">
    <property type="nucleotide sequence ID" value="NZ_CP073013.1"/>
</dbReference>
<keyword evidence="4" id="KW-0449">Lipoprotein</keyword>
<organism evidence="7 8">
    <name type="scientific">Marinomonas profundi</name>
    <dbReference type="NCBI Taxonomy" id="2726122"/>
    <lineage>
        <taxon>Bacteria</taxon>
        <taxon>Pseudomonadati</taxon>
        <taxon>Pseudomonadota</taxon>
        <taxon>Gammaproteobacteria</taxon>
        <taxon>Oceanospirillales</taxon>
        <taxon>Oceanospirillaceae</taxon>
        <taxon>Marinomonas</taxon>
    </lineage>
</organism>
<evidence type="ECO:0000256" key="2">
    <source>
        <dbReference type="ARBA" id="ARBA00023136"/>
    </source>
</evidence>
<dbReference type="Gene3D" id="2.40.128.200">
    <property type="match status" value="1"/>
</dbReference>
<keyword evidence="1 5" id="KW-0732">Signal</keyword>
<dbReference type="InterPro" id="IPR018660">
    <property type="entry name" value="MliC"/>
</dbReference>
<evidence type="ECO:0000313" key="7">
    <source>
        <dbReference type="EMBL" id="NLQ16842.1"/>
    </source>
</evidence>
<dbReference type="SUPFAM" id="SSF141488">
    <property type="entry name" value="YdhA-like"/>
    <property type="match status" value="1"/>
</dbReference>
<dbReference type="InterPro" id="IPR036328">
    <property type="entry name" value="MliC_sf"/>
</dbReference>
<keyword evidence="2" id="KW-0472">Membrane</keyword>
<keyword evidence="3" id="KW-0564">Palmitate</keyword>
<accession>A0A847R0A9</accession>
<sequence>MKINKLCLQAVVVGVSLFGLMACSTLDDTLAINEKEYQVEEVIQTNSALYRCDGKPLAILFHAEQAQARWQEKSYQLTHAVSASGAFYLGEGLSFWIKGNEAELELHNMKKFLCHLVRVES</sequence>